<evidence type="ECO:0000313" key="2">
    <source>
        <dbReference type="Proteomes" id="UP001152484"/>
    </source>
</evidence>
<accession>A0A9P0Z5U4</accession>
<evidence type="ECO:0008006" key="3">
    <source>
        <dbReference type="Google" id="ProtNLM"/>
    </source>
</evidence>
<gene>
    <name evidence="1" type="ORF">CEURO_LOCUS10015</name>
</gene>
<dbReference type="Proteomes" id="UP001152484">
    <property type="component" value="Unassembled WGS sequence"/>
</dbReference>
<keyword evidence="2" id="KW-1185">Reference proteome</keyword>
<protein>
    <recommendedName>
        <fullName evidence="3">Protein FAR1-RELATED SEQUENCE</fullName>
    </recommendedName>
</protein>
<name>A0A9P0Z5U4_CUSEU</name>
<dbReference type="AlphaFoldDB" id="A0A9P0Z5U4"/>
<dbReference type="PANTHER" id="PTHR47718:SF17">
    <property type="entry name" value="PROTEIN FAR1-RELATED SEQUENCE 5-LIKE"/>
    <property type="match status" value="1"/>
</dbReference>
<reference evidence="1" key="1">
    <citation type="submission" date="2022-07" db="EMBL/GenBank/DDBJ databases">
        <authorList>
            <person name="Macas J."/>
            <person name="Novak P."/>
            <person name="Neumann P."/>
        </authorList>
    </citation>
    <scope>NUCLEOTIDE SEQUENCE</scope>
</reference>
<organism evidence="1 2">
    <name type="scientific">Cuscuta europaea</name>
    <name type="common">European dodder</name>
    <dbReference type="NCBI Taxonomy" id="41803"/>
    <lineage>
        <taxon>Eukaryota</taxon>
        <taxon>Viridiplantae</taxon>
        <taxon>Streptophyta</taxon>
        <taxon>Embryophyta</taxon>
        <taxon>Tracheophyta</taxon>
        <taxon>Spermatophyta</taxon>
        <taxon>Magnoliopsida</taxon>
        <taxon>eudicotyledons</taxon>
        <taxon>Gunneridae</taxon>
        <taxon>Pentapetalae</taxon>
        <taxon>asterids</taxon>
        <taxon>lamiids</taxon>
        <taxon>Solanales</taxon>
        <taxon>Convolvulaceae</taxon>
        <taxon>Cuscuteae</taxon>
        <taxon>Cuscuta</taxon>
        <taxon>Cuscuta subgen. Cuscuta</taxon>
    </lineage>
</organism>
<dbReference type="OrthoDB" id="2402896at2759"/>
<dbReference type="PANTHER" id="PTHR47718">
    <property type="entry name" value="OS01G0519700 PROTEIN"/>
    <property type="match status" value="1"/>
</dbReference>
<sequence length="123" mass="14201">MVTTFNCSENAWLKKLYDLREKWCPAFSKDYFSAGILSSQGSESTNNSLSRKLNATSPLCDFYHFFVKLLVNGGVMRDQINNVVGMASPRYQSHMLVYYIKLLEFTQLMLTSFLRRSLFVLCL</sequence>
<dbReference type="EMBL" id="CAMAPE010000019">
    <property type="protein sequence ID" value="CAH9087340.1"/>
    <property type="molecule type" value="Genomic_DNA"/>
</dbReference>
<proteinExistence type="predicted"/>
<comment type="caution">
    <text evidence="1">The sequence shown here is derived from an EMBL/GenBank/DDBJ whole genome shotgun (WGS) entry which is preliminary data.</text>
</comment>
<evidence type="ECO:0000313" key="1">
    <source>
        <dbReference type="EMBL" id="CAH9087340.1"/>
    </source>
</evidence>